<dbReference type="PATRIC" id="fig|754476.3.peg.2091"/>
<sequence>MKKLVLQFVIHQWDKSQLTEHHEQLRQALPDRYPMSNEVLALFNNKVLLDQLGDDVSGNRLRYQLIDNHLLIDRFHFDLDLQTVEFKPRLQADEPPILLAKLNEGWVQCQYQWRYRVDDGGFIYWRYEKIIVNACFIEKVNSTVFLDSPPDQCFKQRVSI</sequence>
<dbReference type="eggNOG" id="ENOG503476N">
    <property type="taxonomic scope" value="Bacteria"/>
</dbReference>
<reference evidence="1 2" key="1">
    <citation type="journal article" date="2012" name="J. Bacteriol.">
        <title>Complete genome sequences of Methylophaga sp. strain JAM1 and Methylophaga sp. strain JAM7.</title>
        <authorList>
            <person name="Villeneuve C."/>
            <person name="Martineau C."/>
            <person name="Mauffrey F."/>
            <person name="Villemur R."/>
        </authorList>
    </citation>
    <scope>NUCLEOTIDE SEQUENCE [LARGE SCALE GENOMIC DNA]</scope>
    <source>
        <strain evidence="1 2">JAM1</strain>
    </source>
</reference>
<name>I1XKK9_METNJ</name>
<evidence type="ECO:0000313" key="1">
    <source>
        <dbReference type="EMBL" id="AFI84928.1"/>
    </source>
</evidence>
<reference evidence="1 2" key="2">
    <citation type="journal article" date="2013" name="Int. J. Syst. Evol. Microbiol.">
        <title>Methylophaga nitratireducenticrescens sp. nov. and Methylophaga frappieri sp. nov., isolated from the biofilm of the methanol-fed denitrification system treating the seawater at the Montreal Biodome.</title>
        <authorList>
            <person name="Villeneuve C."/>
            <person name="Martineau C."/>
            <person name="Mauffrey F."/>
            <person name="Villemur R."/>
        </authorList>
    </citation>
    <scope>NUCLEOTIDE SEQUENCE [LARGE SCALE GENOMIC DNA]</scope>
    <source>
        <strain evidence="1 2">JAM1</strain>
    </source>
</reference>
<dbReference type="STRING" id="754476.Q7A_2114"/>
<gene>
    <name evidence="1" type="ordered locus">Q7A_2114</name>
</gene>
<dbReference type="HOGENOM" id="CLU_1684553_0_0_6"/>
<proteinExistence type="predicted"/>
<keyword evidence="2" id="KW-1185">Reference proteome</keyword>
<dbReference type="KEGG" id="mej:Q7A_2114"/>
<dbReference type="EMBL" id="CP003390">
    <property type="protein sequence ID" value="AFI84928.1"/>
    <property type="molecule type" value="Genomic_DNA"/>
</dbReference>
<dbReference type="Proteomes" id="UP000009144">
    <property type="component" value="Chromosome"/>
</dbReference>
<evidence type="ECO:0000313" key="2">
    <source>
        <dbReference type="Proteomes" id="UP000009144"/>
    </source>
</evidence>
<dbReference type="RefSeq" id="WP_014707296.1">
    <property type="nucleotide sequence ID" value="NC_017857.3"/>
</dbReference>
<dbReference type="OrthoDB" id="5570972at2"/>
<protein>
    <submittedName>
        <fullName evidence="1">Uncharacterized protein</fullName>
    </submittedName>
</protein>
<dbReference type="AlphaFoldDB" id="I1XKK9"/>
<organism evidence="1 2">
    <name type="scientific">Methylophaga nitratireducenticrescens</name>
    <dbReference type="NCBI Taxonomy" id="754476"/>
    <lineage>
        <taxon>Bacteria</taxon>
        <taxon>Pseudomonadati</taxon>
        <taxon>Pseudomonadota</taxon>
        <taxon>Gammaproteobacteria</taxon>
        <taxon>Thiotrichales</taxon>
        <taxon>Piscirickettsiaceae</taxon>
        <taxon>Methylophaga</taxon>
    </lineage>
</organism>
<accession>I1XKK9</accession>